<dbReference type="AlphaFoldDB" id="A0A182EI17"/>
<dbReference type="WBParaSite" id="nOo.2.0.1.t07743-RA">
    <property type="protein sequence ID" value="nOo.2.0.1.t07743-RA"/>
    <property type="gene ID" value="nOo.2.0.1.g07743"/>
</dbReference>
<feature type="region of interest" description="Disordered" evidence="1">
    <location>
        <begin position="1"/>
        <end position="57"/>
    </location>
</feature>
<feature type="compositionally biased region" description="Basic and acidic residues" evidence="1">
    <location>
        <begin position="48"/>
        <end position="57"/>
    </location>
</feature>
<dbReference type="EMBL" id="UYRW01002896">
    <property type="protein sequence ID" value="VDK87133.1"/>
    <property type="molecule type" value="Genomic_DNA"/>
</dbReference>
<dbReference type="Proteomes" id="UP000271087">
    <property type="component" value="Unassembled WGS sequence"/>
</dbReference>
<reference evidence="2 3" key="2">
    <citation type="submission" date="2018-08" db="EMBL/GenBank/DDBJ databases">
        <authorList>
            <person name="Laetsch R D."/>
            <person name="Stevens L."/>
            <person name="Kumar S."/>
            <person name="Blaxter L. M."/>
        </authorList>
    </citation>
    <scope>NUCLEOTIDE SEQUENCE [LARGE SCALE GENOMIC DNA]</scope>
</reference>
<evidence type="ECO:0000256" key="1">
    <source>
        <dbReference type="SAM" id="MobiDB-lite"/>
    </source>
</evidence>
<dbReference type="OrthoDB" id="5869398at2759"/>
<evidence type="ECO:0000313" key="4">
    <source>
        <dbReference type="WBParaSite" id="nOo.2.0.1.t07743-RA"/>
    </source>
</evidence>
<name>A0A182EI17_ONCOC</name>
<sequence>MSSAKQTSESEYEIAYRSTIQPRTAVRTQSRQSGNYSTGTVVGGGGGKSKEHTHVKLEDDSGRIDYIEVEDYIS</sequence>
<proteinExistence type="predicted"/>
<reference evidence="4" key="1">
    <citation type="submission" date="2016-06" db="UniProtKB">
        <authorList>
            <consortium name="WormBaseParasite"/>
        </authorList>
    </citation>
    <scope>IDENTIFICATION</scope>
</reference>
<protein>
    <submittedName>
        <fullName evidence="4">Tox-ART-HYD1 domain-containing protein</fullName>
    </submittedName>
</protein>
<keyword evidence="3" id="KW-1185">Reference proteome</keyword>
<organism evidence="4">
    <name type="scientific">Onchocerca ochengi</name>
    <name type="common">Filarial nematode worm</name>
    <dbReference type="NCBI Taxonomy" id="42157"/>
    <lineage>
        <taxon>Eukaryota</taxon>
        <taxon>Metazoa</taxon>
        <taxon>Ecdysozoa</taxon>
        <taxon>Nematoda</taxon>
        <taxon>Chromadorea</taxon>
        <taxon>Rhabditida</taxon>
        <taxon>Spirurina</taxon>
        <taxon>Spiruromorpha</taxon>
        <taxon>Filarioidea</taxon>
        <taxon>Onchocercidae</taxon>
        <taxon>Onchocerca</taxon>
    </lineage>
</organism>
<accession>A0A182EI17</accession>
<dbReference type="STRING" id="42157.A0A182EI17"/>
<gene>
    <name evidence="2" type="ORF">NOO_LOCUS7743</name>
</gene>
<evidence type="ECO:0000313" key="2">
    <source>
        <dbReference type="EMBL" id="VDK87133.1"/>
    </source>
</evidence>
<feature type="compositionally biased region" description="Polar residues" evidence="1">
    <location>
        <begin position="18"/>
        <end position="36"/>
    </location>
</feature>
<evidence type="ECO:0000313" key="3">
    <source>
        <dbReference type="Proteomes" id="UP000271087"/>
    </source>
</evidence>